<dbReference type="Pfam" id="PF03016">
    <property type="entry name" value="Exostosin_GT47"/>
    <property type="match status" value="1"/>
</dbReference>
<dbReference type="SUPFAM" id="SSF51735">
    <property type="entry name" value="NAD(P)-binding Rossmann-fold domains"/>
    <property type="match status" value="1"/>
</dbReference>
<dbReference type="InterPro" id="IPR029903">
    <property type="entry name" value="RmlD-like-bd"/>
</dbReference>
<dbReference type="Proteomes" id="UP001172457">
    <property type="component" value="Chromosome 3"/>
</dbReference>
<evidence type="ECO:0000313" key="3">
    <source>
        <dbReference type="EMBL" id="KAJ9556323.1"/>
    </source>
</evidence>
<dbReference type="PANTHER" id="PTHR43242:SF1">
    <property type="entry name" value="NAD(P)-BINDING ROSSMANN-FOLD SUPERFAMILY PROTEIN"/>
    <property type="match status" value="1"/>
</dbReference>
<evidence type="ECO:0000313" key="4">
    <source>
        <dbReference type="Proteomes" id="UP001172457"/>
    </source>
</evidence>
<dbReference type="Gene3D" id="3.40.50.720">
    <property type="entry name" value="NAD(P)-binding Rossmann-like Domain"/>
    <property type="match status" value="1"/>
</dbReference>
<organism evidence="3 4">
    <name type="scientific">Centaurea solstitialis</name>
    <name type="common">yellow star-thistle</name>
    <dbReference type="NCBI Taxonomy" id="347529"/>
    <lineage>
        <taxon>Eukaryota</taxon>
        <taxon>Viridiplantae</taxon>
        <taxon>Streptophyta</taxon>
        <taxon>Embryophyta</taxon>
        <taxon>Tracheophyta</taxon>
        <taxon>Spermatophyta</taxon>
        <taxon>Magnoliopsida</taxon>
        <taxon>eudicotyledons</taxon>
        <taxon>Gunneridae</taxon>
        <taxon>Pentapetalae</taxon>
        <taxon>asterids</taxon>
        <taxon>campanulids</taxon>
        <taxon>Asterales</taxon>
        <taxon>Asteraceae</taxon>
        <taxon>Carduoideae</taxon>
        <taxon>Cardueae</taxon>
        <taxon>Centaureinae</taxon>
        <taxon>Centaurea</taxon>
    </lineage>
</organism>
<dbReference type="AlphaFoldDB" id="A0AA38TG28"/>
<accession>A0AA38TG28</accession>
<comment type="caution">
    <text evidence="3">The sequence shown here is derived from an EMBL/GenBank/DDBJ whole genome shotgun (WGS) entry which is preliminary data.</text>
</comment>
<reference evidence="3" key="1">
    <citation type="submission" date="2023-03" db="EMBL/GenBank/DDBJ databases">
        <title>Chromosome-scale reference genome and RAD-based genetic map of yellow starthistle (Centaurea solstitialis) reveal putative structural variation and QTLs associated with invader traits.</title>
        <authorList>
            <person name="Reatini B."/>
            <person name="Cang F.A."/>
            <person name="Jiang Q."/>
            <person name="Mckibben M.T.W."/>
            <person name="Barker M.S."/>
            <person name="Rieseberg L.H."/>
            <person name="Dlugosch K.M."/>
        </authorList>
    </citation>
    <scope>NUCLEOTIDE SEQUENCE</scope>
    <source>
        <strain evidence="3">CAN-66</strain>
        <tissue evidence="3">Leaf</tissue>
    </source>
</reference>
<dbReference type="CDD" id="cd05254">
    <property type="entry name" value="dTDP_HR_like_SDR_e"/>
    <property type="match status" value="1"/>
</dbReference>
<dbReference type="EMBL" id="JARYMX010000003">
    <property type="protein sequence ID" value="KAJ9556323.1"/>
    <property type="molecule type" value="Genomic_DNA"/>
</dbReference>
<evidence type="ECO:0000259" key="1">
    <source>
        <dbReference type="Pfam" id="PF03016"/>
    </source>
</evidence>
<name>A0AA38TG28_9ASTR</name>
<dbReference type="PANTHER" id="PTHR43242">
    <property type="entry name" value="NAD(P)-BINDING ROSSMANN-FOLD SUPERFAMILY PROTEIN"/>
    <property type="match status" value="1"/>
</dbReference>
<keyword evidence="4" id="KW-1185">Reference proteome</keyword>
<sequence length="510" mass="57449">MAFTHHSSPPPPLLLQSVPNSTQFQVDLQTGLGFDSISRTFGQPDVVVNCAALSIPRACETDPTLAMSVNIPSSLIKWLSSFTTSDTLLIHLSTDQVYEGTKSFYKEDDETLPVNVYGKSKVAAEEYIVANWSNYAILRSSIIFGPQTISPVSKSLPVQWMDNVLAKGQETNFFHDEFRCPVYVKDVVNIIQILSKRWISDGKKMGLVLNVGGPDRLSRVQMAEVVARVRGYDTSLIKSVSASSIDRGVKSPADISMDISKLIQTLDFTPTSFHDGVKWRETDLSSTDTQRYASEGWFMKLMEGNKQFVVKDPRKAHLFYMPFSTRMLEHTLYVRNSHNRTNLRQYLKNYAQKIAAKYPFWNKTGGADHFLVACHDWPSGKAWALHSGEPEFEPWRTHSGDTEASTPGYMAPYEMRHHMEHCIRALCNADVTADFKIGRDVSLPECYVRSARNPLRDLGGKPASERHILAFYAGNMHGYLRKILLEYWNGKDPDMKISCPMPPGVASKMN</sequence>
<evidence type="ECO:0000259" key="2">
    <source>
        <dbReference type="Pfam" id="PF04321"/>
    </source>
</evidence>
<feature type="domain" description="RmlD-like substrate binding" evidence="2">
    <location>
        <begin position="43"/>
        <end position="278"/>
    </location>
</feature>
<protein>
    <submittedName>
        <fullName evidence="3">Uncharacterized protein</fullName>
    </submittedName>
</protein>
<gene>
    <name evidence="3" type="ORF">OSB04_010937</name>
</gene>
<feature type="domain" description="Exostosin GT47" evidence="1">
    <location>
        <begin position="284"/>
        <end position="495"/>
    </location>
</feature>
<dbReference type="InterPro" id="IPR040911">
    <property type="entry name" value="Exostosin_GT47"/>
</dbReference>
<dbReference type="InterPro" id="IPR036291">
    <property type="entry name" value="NAD(P)-bd_dom_sf"/>
</dbReference>
<proteinExistence type="predicted"/>
<dbReference type="Pfam" id="PF04321">
    <property type="entry name" value="RmlD_sub_bind"/>
    <property type="match status" value="1"/>
</dbReference>